<comment type="caution">
    <text evidence="1">The sequence shown here is derived from an EMBL/GenBank/DDBJ whole genome shotgun (WGS) entry which is preliminary data.</text>
</comment>
<dbReference type="SUPFAM" id="SSF52058">
    <property type="entry name" value="L domain-like"/>
    <property type="match status" value="1"/>
</dbReference>
<accession>A0AA86UJI9</accession>
<dbReference type="Proteomes" id="UP001642409">
    <property type="component" value="Unassembled WGS sequence"/>
</dbReference>
<dbReference type="EMBL" id="CATOUU010000840">
    <property type="protein sequence ID" value="CAI9953637.1"/>
    <property type="molecule type" value="Genomic_DNA"/>
</dbReference>
<organism evidence="1">
    <name type="scientific">Hexamita inflata</name>
    <dbReference type="NCBI Taxonomy" id="28002"/>
    <lineage>
        <taxon>Eukaryota</taxon>
        <taxon>Metamonada</taxon>
        <taxon>Diplomonadida</taxon>
        <taxon>Hexamitidae</taxon>
        <taxon>Hexamitinae</taxon>
        <taxon>Hexamita</taxon>
    </lineage>
</organism>
<proteinExistence type="predicted"/>
<evidence type="ECO:0000313" key="2">
    <source>
        <dbReference type="EMBL" id="CAL6028501.1"/>
    </source>
</evidence>
<reference evidence="2 3" key="2">
    <citation type="submission" date="2024-07" db="EMBL/GenBank/DDBJ databases">
        <authorList>
            <person name="Akdeniz Z."/>
        </authorList>
    </citation>
    <scope>NUCLEOTIDE SEQUENCE [LARGE SCALE GENOMIC DNA]</scope>
</reference>
<protein>
    <submittedName>
        <fullName evidence="2">Hypothetical_protein</fullName>
    </submittedName>
</protein>
<name>A0AA86UJI9_9EUKA</name>
<dbReference type="Gene3D" id="3.80.10.10">
    <property type="entry name" value="Ribonuclease Inhibitor"/>
    <property type="match status" value="1"/>
</dbReference>
<sequence>MTQQKSIQKEFTGSKVELEYSWVNLQFLNLYKNNIIYASPLQNMVKLSSLSLYCNKVQDLFTIMHHLNYDQYTLSNQLQPSNDEQWLADKMDSVHQSTSLLIKMNGKRKNNSIRKLNLNAQNVLEKLKTSNSLFASKIVLLVNALNKRQTDQ</sequence>
<keyword evidence="3" id="KW-1185">Reference proteome</keyword>
<evidence type="ECO:0000313" key="1">
    <source>
        <dbReference type="EMBL" id="CAI9953637.1"/>
    </source>
</evidence>
<dbReference type="InterPro" id="IPR032675">
    <property type="entry name" value="LRR_dom_sf"/>
</dbReference>
<dbReference type="EMBL" id="CAXDID020000107">
    <property type="protein sequence ID" value="CAL6028501.1"/>
    <property type="molecule type" value="Genomic_DNA"/>
</dbReference>
<dbReference type="AlphaFoldDB" id="A0AA86UJI9"/>
<reference evidence="1" key="1">
    <citation type="submission" date="2023-06" db="EMBL/GenBank/DDBJ databases">
        <authorList>
            <person name="Kurt Z."/>
        </authorList>
    </citation>
    <scope>NUCLEOTIDE SEQUENCE</scope>
</reference>
<gene>
    <name evidence="2" type="ORF">HINF_LOCUS31838</name>
    <name evidence="1" type="ORF">HINF_LOCUS41282</name>
</gene>
<evidence type="ECO:0000313" key="3">
    <source>
        <dbReference type="Proteomes" id="UP001642409"/>
    </source>
</evidence>